<evidence type="ECO:0000313" key="1">
    <source>
        <dbReference type="EMBL" id="SFZ87618.1"/>
    </source>
</evidence>
<gene>
    <name evidence="1" type="ORF">LREN565_0731</name>
</gene>
<dbReference type="EMBL" id="LT634362">
    <property type="protein sequence ID" value="SFZ87618.1"/>
    <property type="molecule type" value="Genomic_DNA"/>
</dbReference>
<proteinExistence type="predicted"/>
<reference evidence="1" key="1">
    <citation type="submission" date="2016-11" db="EMBL/GenBank/DDBJ databases">
        <authorList>
            <person name="Jaros S."/>
            <person name="Januszkiewicz K."/>
            <person name="Wedrychowicz H."/>
        </authorList>
    </citation>
    <scope>NUCLEOTIDE SEQUENCE</scope>
    <source>
        <strain evidence="1">ACA-DC 565</strain>
    </source>
</reference>
<name>A0A1K2I5W6_9LACO</name>
<sequence length="61" mass="6735">MEKKIQSKNLTDVDLSKITGGSDLAQGTLNDLSSSIVCFKGGQATSKNIIKNWWYKHLGKH</sequence>
<protein>
    <submittedName>
        <fullName evidence="1">Uncharacterized protein</fullName>
    </submittedName>
</protein>
<accession>A0A1K2I5W6</accession>
<dbReference type="AlphaFoldDB" id="A0A1K2I5W6"/>
<organism evidence="1">
    <name type="scientific">Loigolactobacillus rennini</name>
    <dbReference type="NCBI Taxonomy" id="238013"/>
    <lineage>
        <taxon>Bacteria</taxon>
        <taxon>Bacillati</taxon>
        <taxon>Bacillota</taxon>
        <taxon>Bacilli</taxon>
        <taxon>Lactobacillales</taxon>
        <taxon>Lactobacillaceae</taxon>
        <taxon>Loigolactobacillus</taxon>
    </lineage>
</organism>